<name>A0ABQ7SCH9_9ACAR</name>
<dbReference type="Proteomes" id="UP000825002">
    <property type="component" value="Unassembled WGS sequence"/>
</dbReference>
<dbReference type="Gene3D" id="3.40.30.10">
    <property type="entry name" value="Glutaredoxin"/>
    <property type="match status" value="1"/>
</dbReference>
<dbReference type="PRINTS" id="PR00421">
    <property type="entry name" value="THIOREDOXIN"/>
</dbReference>
<evidence type="ECO:0000313" key="5">
    <source>
        <dbReference type="Proteomes" id="UP000825002"/>
    </source>
</evidence>
<keyword evidence="1" id="KW-1015">Disulfide bond</keyword>
<dbReference type="PROSITE" id="PS51352">
    <property type="entry name" value="THIOREDOXIN_2"/>
    <property type="match status" value="1"/>
</dbReference>
<evidence type="ECO:0000256" key="1">
    <source>
        <dbReference type="ARBA" id="ARBA00023157"/>
    </source>
</evidence>
<dbReference type="PROSITE" id="PS00194">
    <property type="entry name" value="THIOREDOXIN_1"/>
    <property type="match status" value="1"/>
</dbReference>
<gene>
    <name evidence="4" type="primary">Trx-2</name>
    <name evidence="4" type="ORF">GZH46_00314</name>
</gene>
<dbReference type="InterPro" id="IPR036249">
    <property type="entry name" value="Thioredoxin-like_sf"/>
</dbReference>
<dbReference type="Pfam" id="PF00085">
    <property type="entry name" value="Thioredoxin"/>
    <property type="match status" value="1"/>
</dbReference>
<evidence type="ECO:0000259" key="3">
    <source>
        <dbReference type="PROSITE" id="PS51352"/>
    </source>
</evidence>
<evidence type="ECO:0000313" key="4">
    <source>
        <dbReference type="EMBL" id="KAG9511120.1"/>
    </source>
</evidence>
<dbReference type="NCBIfam" id="TIGR01068">
    <property type="entry name" value="thioredoxin"/>
    <property type="match status" value="1"/>
</dbReference>
<dbReference type="InterPro" id="IPR017937">
    <property type="entry name" value="Thioredoxin_CS"/>
</dbReference>
<comment type="similarity">
    <text evidence="2">Belongs to the thioredoxin family.</text>
</comment>
<comment type="caution">
    <text evidence="4">The sequence shown here is derived from an EMBL/GenBank/DDBJ whole genome shotgun (WGS) entry which is preliminary data.</text>
</comment>
<dbReference type="InterPro" id="IPR013766">
    <property type="entry name" value="Thioredoxin_domain"/>
</dbReference>
<dbReference type="InterPro" id="IPR005746">
    <property type="entry name" value="Thioredoxin"/>
</dbReference>
<proteinExistence type="inferred from homology"/>
<reference evidence="4 5" key="1">
    <citation type="submission" date="2020-10" db="EMBL/GenBank/DDBJ databases">
        <authorList>
            <person name="Klimov P.B."/>
            <person name="Dyachkov S.M."/>
            <person name="Chetverikov P.E."/>
        </authorList>
    </citation>
    <scope>NUCLEOTIDE SEQUENCE [LARGE SCALE GENOMIC DNA]</scope>
    <source>
        <strain evidence="4">BMOC 18-1129-001#AD2665</strain>
        <tissue evidence="4">Entire mites</tissue>
    </source>
</reference>
<keyword evidence="5" id="KW-1185">Reference proteome</keyword>
<dbReference type="PIRSF" id="PIRSF000077">
    <property type="entry name" value="Thioredoxin"/>
    <property type="match status" value="1"/>
</dbReference>
<sequence length="107" mass="11983">MAPYLAKNKADFESQLKAAEGKLVVIDFFATWCGPCKLMSPIFADLSEHYKDSVIFLTVDVDECEDLASEYEVSVMPTFVFIKNMKKLTTVSGASEAKLKSLLNKYK</sequence>
<dbReference type="CDD" id="cd02947">
    <property type="entry name" value="TRX_family"/>
    <property type="match status" value="1"/>
</dbReference>
<feature type="domain" description="Thioredoxin" evidence="3">
    <location>
        <begin position="1"/>
        <end position="107"/>
    </location>
</feature>
<protein>
    <recommendedName>
        <fullName evidence="2">Thioredoxin</fullName>
    </recommendedName>
</protein>
<dbReference type="EMBL" id="JAIFTH010000029">
    <property type="protein sequence ID" value="KAG9511120.1"/>
    <property type="molecule type" value="Genomic_DNA"/>
</dbReference>
<dbReference type="SUPFAM" id="SSF52833">
    <property type="entry name" value="Thioredoxin-like"/>
    <property type="match status" value="1"/>
</dbReference>
<evidence type="ECO:0000256" key="2">
    <source>
        <dbReference type="PIRNR" id="PIRNR000077"/>
    </source>
</evidence>
<organism evidence="4 5">
    <name type="scientific">Fragariocoptes setiger</name>
    <dbReference type="NCBI Taxonomy" id="1670756"/>
    <lineage>
        <taxon>Eukaryota</taxon>
        <taxon>Metazoa</taxon>
        <taxon>Ecdysozoa</taxon>
        <taxon>Arthropoda</taxon>
        <taxon>Chelicerata</taxon>
        <taxon>Arachnida</taxon>
        <taxon>Acari</taxon>
        <taxon>Acariformes</taxon>
        <taxon>Trombidiformes</taxon>
        <taxon>Prostigmata</taxon>
        <taxon>Eupodina</taxon>
        <taxon>Eriophyoidea</taxon>
        <taxon>Phytoptidae</taxon>
        <taxon>Fragariocoptes</taxon>
    </lineage>
</organism>
<dbReference type="PANTHER" id="PTHR46115">
    <property type="entry name" value="THIOREDOXIN-LIKE PROTEIN 1"/>
    <property type="match status" value="1"/>
</dbReference>
<accession>A0ABQ7SCH9</accession>